<dbReference type="PANTHER" id="PTHR31115">
    <property type="entry name" value="OS05G0107300 PROTEIN"/>
    <property type="match status" value="1"/>
</dbReference>
<dbReference type="EMBL" id="JANAVB010026199">
    <property type="protein sequence ID" value="KAJ6819403.1"/>
    <property type="molecule type" value="Genomic_DNA"/>
</dbReference>
<feature type="compositionally biased region" description="Basic and acidic residues" evidence="1">
    <location>
        <begin position="365"/>
        <end position="379"/>
    </location>
</feature>
<feature type="compositionally biased region" description="Polar residues" evidence="1">
    <location>
        <begin position="184"/>
        <end position="193"/>
    </location>
</feature>
<reference evidence="2" key="2">
    <citation type="submission" date="2023-04" db="EMBL/GenBank/DDBJ databases">
        <authorList>
            <person name="Bruccoleri R.E."/>
            <person name="Oakeley E.J."/>
            <person name="Faust A.-M."/>
            <person name="Dessus-Babus S."/>
            <person name="Altorfer M."/>
            <person name="Burckhardt D."/>
            <person name="Oertli M."/>
            <person name="Naumann U."/>
            <person name="Petersen F."/>
            <person name="Wong J."/>
        </authorList>
    </citation>
    <scope>NUCLEOTIDE SEQUENCE</scope>
    <source>
        <strain evidence="2">GSM-AAB239-AS_SAM_17_03QT</strain>
        <tissue evidence="2">Leaf</tissue>
    </source>
</reference>
<proteinExistence type="predicted"/>
<evidence type="ECO:0000256" key="1">
    <source>
        <dbReference type="SAM" id="MobiDB-lite"/>
    </source>
</evidence>
<dbReference type="PANTHER" id="PTHR31115:SF3">
    <property type="entry name" value="EXPRESSED PROTEIN"/>
    <property type="match status" value="1"/>
</dbReference>
<name>A0AAX6FT82_IRIPA</name>
<evidence type="ECO:0000313" key="3">
    <source>
        <dbReference type="Proteomes" id="UP001140949"/>
    </source>
</evidence>
<gene>
    <name evidence="2" type="ORF">M6B38_401975</name>
</gene>
<keyword evidence="3" id="KW-1185">Reference proteome</keyword>
<dbReference type="Proteomes" id="UP001140949">
    <property type="component" value="Unassembled WGS sequence"/>
</dbReference>
<feature type="region of interest" description="Disordered" evidence="1">
    <location>
        <begin position="156"/>
        <end position="588"/>
    </location>
</feature>
<feature type="region of interest" description="Disordered" evidence="1">
    <location>
        <begin position="1"/>
        <end position="61"/>
    </location>
</feature>
<organism evidence="2 3">
    <name type="scientific">Iris pallida</name>
    <name type="common">Sweet iris</name>
    <dbReference type="NCBI Taxonomy" id="29817"/>
    <lineage>
        <taxon>Eukaryota</taxon>
        <taxon>Viridiplantae</taxon>
        <taxon>Streptophyta</taxon>
        <taxon>Embryophyta</taxon>
        <taxon>Tracheophyta</taxon>
        <taxon>Spermatophyta</taxon>
        <taxon>Magnoliopsida</taxon>
        <taxon>Liliopsida</taxon>
        <taxon>Asparagales</taxon>
        <taxon>Iridaceae</taxon>
        <taxon>Iridoideae</taxon>
        <taxon>Irideae</taxon>
        <taxon>Iris</taxon>
    </lineage>
</organism>
<evidence type="ECO:0000313" key="2">
    <source>
        <dbReference type="EMBL" id="KAJ6819403.1"/>
    </source>
</evidence>
<feature type="compositionally biased region" description="Polar residues" evidence="1">
    <location>
        <begin position="396"/>
        <end position="426"/>
    </location>
</feature>
<feature type="compositionally biased region" description="Polar residues" evidence="1">
    <location>
        <begin position="230"/>
        <end position="239"/>
    </location>
</feature>
<feature type="compositionally biased region" description="Basic and acidic residues" evidence="1">
    <location>
        <begin position="546"/>
        <end position="562"/>
    </location>
</feature>
<comment type="caution">
    <text evidence="2">The sequence shown here is derived from an EMBL/GenBank/DDBJ whole genome shotgun (WGS) entry which is preliminary data.</text>
</comment>
<dbReference type="Pfam" id="PF10198">
    <property type="entry name" value="Ada3"/>
    <property type="match status" value="1"/>
</dbReference>
<sequence>MAASTKFDFPSSFSDGSAHPNAQRGIQAVASLERPGSFREANESRISSSLPNTTRTGSLSSQADGISLLQTLVSDLKPVVFDQKLPRPGEMRRSISSILGTPAEDSLPATFSIKPLPSSSTEEIKRLRSNLREGSVKARDRAKAFGEAALKMDKFYNNLPRKRSRNDNSSMERSHPTLPAGNVSKMSPQSHLAASSLELGHLKSEERAKSAVPNRRMRTSLVELRMDARVNSSARQSGPTDKDRDILKLVNGGATPSEEKVRGLPTVADGWEKSKMKKKRSAIKPDASGSAVLARSHDSDCEPKRGMQQKLATDARPRLTNTHGFRSGPATGVSGVGKFDSDSQPNAVGSRPFSRNDPDNGSLPNDRRDRIVGCDKESAILKAASKSNGREDNLAVSPTSVMKINTSVRGPRSNSGSVSKAASPNMNRVLGNSDDWELPQCMNKPNGSVGVVNRKRSASVRSLSPPVGQWGGQRPQKITRVARRSNLPPVVSSREDYTMSERHDSAAVNDDGIGFPRRSSTSASLQSKSKCDQVLSESEESGVVENKSKDKSKKCNETEDKSGSPVQKVTALVPPRKNKVAAEEDLEDNTRRNGKIRRGVSPARSGMPMTIENLDSALSTKQMRSVRIINEKIESKSGRPPTKKWSERKGHTRPTHSMNGGPLDFAGESDDDHEELLAAAKAALDRGKAPAGTFWNDVEEVFGFLSAEDTEFLEKQIRLTEEAAVSTLGAGGTQSLKGLEYNSLPTTPTVSCKDGYGGSSNGFSSLNECVRDVEPASQTKNPENSEELVRENGSHIGVSVCQALLSAIIGEDEIENLNHKSYNKEECSYGTYGINAEVDTELKSRSFSFQSSGSFQAAERHALSSYKANSGWVYNDEHAYEDLGSNGMVDELLPNLAMTGSTRCNDYEYNQMSINDRILLELSEIGLYPEPVPHLEQSEDEDISEAISRLTGELHEQVTEKKRLLLKLEKAVKEARESQQRELESTALDKLVEAAYGKYMACWGPNSSGNKNMARTNKQATTQAFIKRTLARCREFEKTKVSCFSEPTFRDMFLSVSSHKGDARNIDLSATAVAAHLSAPSRHPDTPLTDQNLGLVSESVQVDAHETYPDVTRSANQLTDQICGTEDPWSTKLKKKELLLDDVVGSALRAHSGLGSSLVSGTKGKRSEREREGKGQNRDAASRVGTAKIGRSAVSNVKVDKKNKSKPKQKTTQLSASVNGLIGKAIENKITPSAPKSREIVGGSTRKDEFGVLSSCAGAQNLSNDAEAMDLCTLQLPEIDVSDFGAQGQDIASWLNIEDDGLQDHDYMGLQIPMDDLSDVLT</sequence>
<reference evidence="2" key="1">
    <citation type="journal article" date="2023" name="GigaByte">
        <title>Genome assembly of the bearded iris, Iris pallida Lam.</title>
        <authorList>
            <person name="Bruccoleri R.E."/>
            <person name="Oakeley E.J."/>
            <person name="Faust A.M.E."/>
            <person name="Altorfer M."/>
            <person name="Dessus-Babus S."/>
            <person name="Burckhardt D."/>
            <person name="Oertli M."/>
            <person name="Naumann U."/>
            <person name="Petersen F."/>
            <person name="Wong J."/>
        </authorList>
    </citation>
    <scope>NUCLEOTIDE SEQUENCE</scope>
    <source>
        <strain evidence="2">GSM-AAB239-AS_SAM_17_03QT</strain>
    </source>
</reference>
<protein>
    <submittedName>
        <fullName evidence="2">Uncharacterized protein</fullName>
    </submittedName>
</protein>
<feature type="compositionally biased region" description="Low complexity" evidence="1">
    <location>
        <begin position="519"/>
        <end position="528"/>
    </location>
</feature>
<feature type="compositionally biased region" description="Basic and acidic residues" evidence="1">
    <location>
        <begin position="493"/>
        <end position="505"/>
    </location>
</feature>
<feature type="compositionally biased region" description="Polar residues" evidence="1">
    <location>
        <begin position="44"/>
        <end position="61"/>
    </location>
</feature>
<feature type="compositionally biased region" description="Basic and acidic residues" evidence="1">
    <location>
        <begin position="200"/>
        <end position="209"/>
    </location>
</feature>
<dbReference type="InterPro" id="IPR019340">
    <property type="entry name" value="Histone_AcTrfase_su3"/>
</dbReference>
<accession>A0AAX6FT82</accession>
<feature type="compositionally biased region" description="Basic and acidic residues" evidence="1">
    <location>
        <begin position="295"/>
        <end position="305"/>
    </location>
</feature>
<feature type="region of interest" description="Disordered" evidence="1">
    <location>
        <begin position="1154"/>
        <end position="1213"/>
    </location>
</feature>
<feature type="region of interest" description="Disordered" evidence="1">
    <location>
        <begin position="635"/>
        <end position="671"/>
    </location>
</feature>
<feature type="compositionally biased region" description="Basic and acidic residues" evidence="1">
    <location>
        <begin position="1165"/>
        <end position="1181"/>
    </location>
</feature>